<dbReference type="Pfam" id="PF13419">
    <property type="entry name" value="HAD_2"/>
    <property type="match status" value="1"/>
</dbReference>
<dbReference type="InterPro" id="IPR041492">
    <property type="entry name" value="HAD_2"/>
</dbReference>
<dbReference type="EMBL" id="JBFDAA010000008">
    <property type="protein sequence ID" value="KAL1129756.1"/>
    <property type="molecule type" value="Genomic_DNA"/>
</dbReference>
<evidence type="ECO:0000256" key="3">
    <source>
        <dbReference type="ARBA" id="ARBA00022842"/>
    </source>
</evidence>
<dbReference type="GO" id="GO:0019752">
    <property type="term" value="P:carboxylic acid metabolic process"/>
    <property type="evidence" value="ECO:0007669"/>
    <property type="project" value="UniProtKB-ARBA"/>
</dbReference>
<comment type="caution">
    <text evidence="4">The sequence shown here is derived from an EMBL/GenBank/DDBJ whole genome shotgun (WGS) entry which is preliminary data.</text>
</comment>
<comment type="cofactor">
    <cofactor evidence="1">
        <name>Mg(2+)</name>
        <dbReference type="ChEBI" id="CHEBI:18420"/>
    </cofactor>
</comment>
<dbReference type="InterPro" id="IPR006439">
    <property type="entry name" value="HAD-SF_hydro_IA"/>
</dbReference>
<evidence type="ECO:0008006" key="6">
    <source>
        <dbReference type="Google" id="ProtNLM"/>
    </source>
</evidence>
<sequence length="199" mass="22989">MVDNLAEKATNVFLQNFRLCPHNTNMSYDEWRVKLWEEALPRSYVSLANEIYKEWLKLRYDYVFLPPGVKSLLIYLRNNYLLGLITNGSSSSQWEKVEQLKLNQYFDCILVSGDLPWEKPHQNIFLKACQILKVKPEDCLMVGDRLETDIAGAKEASLAGAVWIPNSVKQTEEHYKSTPDYILTSVTQLKDLLCSHIKS</sequence>
<dbReference type="SUPFAM" id="SSF56784">
    <property type="entry name" value="HAD-like"/>
    <property type="match status" value="1"/>
</dbReference>
<dbReference type="InterPro" id="IPR023214">
    <property type="entry name" value="HAD_sf"/>
</dbReference>
<dbReference type="AlphaFoldDB" id="A0ABD0YEX3"/>
<name>A0ABD0YEX3_9HEMI</name>
<keyword evidence="2" id="KW-0378">Hydrolase</keyword>
<proteinExistence type="predicted"/>
<dbReference type="Proteomes" id="UP001558652">
    <property type="component" value="Unassembled WGS sequence"/>
</dbReference>
<evidence type="ECO:0000313" key="4">
    <source>
        <dbReference type="EMBL" id="KAL1129756.1"/>
    </source>
</evidence>
<dbReference type="PANTHER" id="PTHR46470:SF3">
    <property type="entry name" value="N-ACYLNEURAMINATE-9-PHOSPHATASE"/>
    <property type="match status" value="1"/>
</dbReference>
<protein>
    <recommendedName>
        <fullName evidence="6">N-acylneuraminate-9-phosphatase</fullName>
    </recommendedName>
</protein>
<evidence type="ECO:0000313" key="5">
    <source>
        <dbReference type="Proteomes" id="UP001558652"/>
    </source>
</evidence>
<evidence type="ECO:0000256" key="2">
    <source>
        <dbReference type="ARBA" id="ARBA00022801"/>
    </source>
</evidence>
<dbReference type="InterPro" id="IPR011950">
    <property type="entry name" value="HAD-SF_hydro_IA_CTE7"/>
</dbReference>
<dbReference type="InterPro" id="IPR051400">
    <property type="entry name" value="HAD-like_hydrolase"/>
</dbReference>
<dbReference type="InterPro" id="IPR036412">
    <property type="entry name" value="HAD-like_sf"/>
</dbReference>
<accession>A0ABD0YEX3</accession>
<organism evidence="4 5">
    <name type="scientific">Ranatra chinensis</name>
    <dbReference type="NCBI Taxonomy" id="642074"/>
    <lineage>
        <taxon>Eukaryota</taxon>
        <taxon>Metazoa</taxon>
        <taxon>Ecdysozoa</taxon>
        <taxon>Arthropoda</taxon>
        <taxon>Hexapoda</taxon>
        <taxon>Insecta</taxon>
        <taxon>Pterygota</taxon>
        <taxon>Neoptera</taxon>
        <taxon>Paraneoptera</taxon>
        <taxon>Hemiptera</taxon>
        <taxon>Heteroptera</taxon>
        <taxon>Panheteroptera</taxon>
        <taxon>Nepomorpha</taxon>
        <taxon>Nepidae</taxon>
        <taxon>Ranatrinae</taxon>
        <taxon>Ranatra</taxon>
    </lineage>
</organism>
<dbReference type="GO" id="GO:0016787">
    <property type="term" value="F:hydrolase activity"/>
    <property type="evidence" value="ECO:0007669"/>
    <property type="project" value="UniProtKB-KW"/>
</dbReference>
<keyword evidence="5" id="KW-1185">Reference proteome</keyword>
<gene>
    <name evidence="4" type="ORF">AAG570_012700</name>
</gene>
<reference evidence="4 5" key="1">
    <citation type="submission" date="2024-07" db="EMBL/GenBank/DDBJ databases">
        <title>Chromosome-level genome assembly of the water stick insect Ranatra chinensis (Heteroptera: Nepidae).</title>
        <authorList>
            <person name="Liu X."/>
        </authorList>
    </citation>
    <scope>NUCLEOTIDE SEQUENCE [LARGE SCALE GENOMIC DNA]</scope>
    <source>
        <strain evidence="4">Cailab_2021Rc</strain>
        <tissue evidence="4">Muscle</tissue>
    </source>
</reference>
<dbReference type="Gene3D" id="3.40.50.1000">
    <property type="entry name" value="HAD superfamily/HAD-like"/>
    <property type="match status" value="1"/>
</dbReference>
<dbReference type="NCBIfam" id="TIGR02253">
    <property type="entry name" value="CTE7"/>
    <property type="match status" value="1"/>
</dbReference>
<dbReference type="NCBIfam" id="TIGR01549">
    <property type="entry name" value="HAD-SF-IA-v1"/>
    <property type="match status" value="1"/>
</dbReference>
<keyword evidence="3" id="KW-0460">Magnesium</keyword>
<evidence type="ECO:0000256" key="1">
    <source>
        <dbReference type="ARBA" id="ARBA00001946"/>
    </source>
</evidence>
<dbReference type="PANTHER" id="PTHR46470">
    <property type="entry name" value="N-ACYLNEURAMINATE-9-PHOSPHATASE"/>
    <property type="match status" value="1"/>
</dbReference>